<dbReference type="AlphaFoldDB" id="A0A9D4Y2P6"/>
<dbReference type="Proteomes" id="UP001058974">
    <property type="component" value="Chromosome 3"/>
</dbReference>
<feature type="compositionally biased region" description="Polar residues" evidence="1">
    <location>
        <begin position="127"/>
        <end position="139"/>
    </location>
</feature>
<feature type="region of interest" description="Disordered" evidence="1">
    <location>
        <begin position="118"/>
        <end position="168"/>
    </location>
</feature>
<comment type="caution">
    <text evidence="2">The sequence shown here is derived from an EMBL/GenBank/DDBJ whole genome shotgun (WGS) entry which is preliminary data.</text>
</comment>
<protein>
    <submittedName>
        <fullName evidence="2">Uncharacterized protein</fullName>
    </submittedName>
</protein>
<reference evidence="2 3" key="1">
    <citation type="journal article" date="2022" name="Nat. Genet.">
        <title>Improved pea reference genome and pan-genome highlight genomic features and evolutionary characteristics.</title>
        <authorList>
            <person name="Yang T."/>
            <person name="Liu R."/>
            <person name="Luo Y."/>
            <person name="Hu S."/>
            <person name="Wang D."/>
            <person name="Wang C."/>
            <person name="Pandey M.K."/>
            <person name="Ge S."/>
            <person name="Xu Q."/>
            <person name="Li N."/>
            <person name="Li G."/>
            <person name="Huang Y."/>
            <person name="Saxena R.K."/>
            <person name="Ji Y."/>
            <person name="Li M."/>
            <person name="Yan X."/>
            <person name="He Y."/>
            <person name="Liu Y."/>
            <person name="Wang X."/>
            <person name="Xiang C."/>
            <person name="Varshney R.K."/>
            <person name="Ding H."/>
            <person name="Gao S."/>
            <person name="Zong X."/>
        </authorList>
    </citation>
    <scope>NUCLEOTIDE SEQUENCE [LARGE SCALE GENOMIC DNA]</scope>
    <source>
        <strain evidence="2 3">cv. Zhongwan 6</strain>
    </source>
</reference>
<organism evidence="2 3">
    <name type="scientific">Pisum sativum</name>
    <name type="common">Garden pea</name>
    <name type="synonym">Lathyrus oleraceus</name>
    <dbReference type="NCBI Taxonomy" id="3888"/>
    <lineage>
        <taxon>Eukaryota</taxon>
        <taxon>Viridiplantae</taxon>
        <taxon>Streptophyta</taxon>
        <taxon>Embryophyta</taxon>
        <taxon>Tracheophyta</taxon>
        <taxon>Spermatophyta</taxon>
        <taxon>Magnoliopsida</taxon>
        <taxon>eudicotyledons</taxon>
        <taxon>Gunneridae</taxon>
        <taxon>Pentapetalae</taxon>
        <taxon>rosids</taxon>
        <taxon>fabids</taxon>
        <taxon>Fabales</taxon>
        <taxon>Fabaceae</taxon>
        <taxon>Papilionoideae</taxon>
        <taxon>50 kb inversion clade</taxon>
        <taxon>NPAAA clade</taxon>
        <taxon>Hologalegina</taxon>
        <taxon>IRL clade</taxon>
        <taxon>Fabeae</taxon>
        <taxon>Lathyrus</taxon>
    </lineage>
</organism>
<proteinExistence type="predicted"/>
<dbReference type="Gramene" id="Psat03G0564200-T1">
    <property type="protein sequence ID" value="KAI5431534.1"/>
    <property type="gene ID" value="KIW84_035642"/>
</dbReference>
<keyword evidence="3" id="KW-1185">Reference proteome</keyword>
<accession>A0A9D4Y2P6</accession>
<gene>
    <name evidence="2" type="ORF">KIW84_035642</name>
</gene>
<evidence type="ECO:0000313" key="2">
    <source>
        <dbReference type="EMBL" id="KAI5431534.1"/>
    </source>
</evidence>
<sequence>MTVKFSIVNRIGVANWAPTNHNSGITTSLTKLTYQIGIMVEFDFGEYVFAQVFNQLESYDMKLPIGFHALIFGILISQRHDNINSEDLVGVRLKDAIETLIKMRQLAEYMKIEKRNREDSPKGKYSLKTSYVGTSGESNEANKDKRSDIAAINRGAPRVNLPSKGTMK</sequence>
<evidence type="ECO:0000256" key="1">
    <source>
        <dbReference type="SAM" id="MobiDB-lite"/>
    </source>
</evidence>
<dbReference type="EMBL" id="JAMSHJ010000003">
    <property type="protein sequence ID" value="KAI5431534.1"/>
    <property type="molecule type" value="Genomic_DNA"/>
</dbReference>
<name>A0A9D4Y2P6_PEA</name>
<evidence type="ECO:0000313" key="3">
    <source>
        <dbReference type="Proteomes" id="UP001058974"/>
    </source>
</evidence>